<proteinExistence type="predicted"/>
<dbReference type="PROSITE" id="PS50222">
    <property type="entry name" value="EF_HAND_2"/>
    <property type="match status" value="1"/>
</dbReference>
<feature type="domain" description="EF-hand" evidence="1">
    <location>
        <begin position="12"/>
        <end position="47"/>
    </location>
</feature>
<keyword evidence="3" id="KW-1185">Reference proteome</keyword>
<dbReference type="OrthoDB" id="5799458at2759"/>
<dbReference type="GO" id="GO:0005509">
    <property type="term" value="F:calcium ion binding"/>
    <property type="evidence" value="ECO:0007669"/>
    <property type="project" value="InterPro"/>
</dbReference>
<dbReference type="AlphaFoldDB" id="A0A9Q0S7H4"/>
<dbReference type="SUPFAM" id="SSF47473">
    <property type="entry name" value="EF-hand"/>
    <property type="match status" value="1"/>
</dbReference>
<evidence type="ECO:0000259" key="1">
    <source>
        <dbReference type="PROSITE" id="PS50222"/>
    </source>
</evidence>
<dbReference type="Proteomes" id="UP001151699">
    <property type="component" value="Chromosome A"/>
</dbReference>
<name>A0A9Q0S7H4_9DIPT</name>
<gene>
    <name evidence="2" type="primary">Bsg25D</name>
    <name evidence="2" type="ORF">Bhyg_03400</name>
</gene>
<protein>
    <submittedName>
        <fullName evidence="2">Blastoderm-specific protein 25D</fullName>
    </submittedName>
</protein>
<dbReference type="InterPro" id="IPR002048">
    <property type="entry name" value="EF_hand_dom"/>
</dbReference>
<accession>A0A9Q0S7H4</accession>
<evidence type="ECO:0000313" key="3">
    <source>
        <dbReference type="Proteomes" id="UP001151699"/>
    </source>
</evidence>
<reference evidence="2" key="1">
    <citation type="submission" date="2022-07" db="EMBL/GenBank/DDBJ databases">
        <authorList>
            <person name="Trinca V."/>
            <person name="Uliana J.V.C."/>
            <person name="Torres T.T."/>
            <person name="Ward R.J."/>
            <person name="Monesi N."/>
        </authorList>
    </citation>
    <scope>NUCLEOTIDE SEQUENCE</scope>
    <source>
        <strain evidence="2">HSMRA1968</strain>
        <tissue evidence="2">Whole embryos</tissue>
    </source>
</reference>
<sequence>MTKISKHLHRDPYEQKLYHMFKSHDVDCKGSLDVTSLSKLCKTLELKEREPLLIAALVKKCGNTRVTFKKFKEELLNLLGTDGEGKYL</sequence>
<organism evidence="2 3">
    <name type="scientific">Pseudolycoriella hygida</name>
    <dbReference type="NCBI Taxonomy" id="35572"/>
    <lineage>
        <taxon>Eukaryota</taxon>
        <taxon>Metazoa</taxon>
        <taxon>Ecdysozoa</taxon>
        <taxon>Arthropoda</taxon>
        <taxon>Hexapoda</taxon>
        <taxon>Insecta</taxon>
        <taxon>Pterygota</taxon>
        <taxon>Neoptera</taxon>
        <taxon>Endopterygota</taxon>
        <taxon>Diptera</taxon>
        <taxon>Nematocera</taxon>
        <taxon>Sciaroidea</taxon>
        <taxon>Sciaridae</taxon>
        <taxon>Pseudolycoriella</taxon>
    </lineage>
</organism>
<dbReference type="EMBL" id="WJQU01000001">
    <property type="protein sequence ID" value="KAJ6648174.1"/>
    <property type="molecule type" value="Genomic_DNA"/>
</dbReference>
<dbReference type="InterPro" id="IPR011992">
    <property type="entry name" value="EF-hand-dom_pair"/>
</dbReference>
<dbReference type="Gene3D" id="1.10.238.10">
    <property type="entry name" value="EF-hand"/>
    <property type="match status" value="1"/>
</dbReference>
<evidence type="ECO:0000313" key="2">
    <source>
        <dbReference type="EMBL" id="KAJ6648174.1"/>
    </source>
</evidence>
<comment type="caution">
    <text evidence="2">The sequence shown here is derived from an EMBL/GenBank/DDBJ whole genome shotgun (WGS) entry which is preliminary data.</text>
</comment>